<dbReference type="PANTHER" id="PTHR43687">
    <property type="entry name" value="ADENYLYLSULFATE REDUCTASE, BETA SUBUNIT"/>
    <property type="match status" value="1"/>
</dbReference>
<dbReference type="GO" id="GO:0051539">
    <property type="term" value="F:4 iron, 4 sulfur cluster binding"/>
    <property type="evidence" value="ECO:0007669"/>
    <property type="project" value="UniProtKB-KW"/>
</dbReference>
<evidence type="ECO:0000313" key="8">
    <source>
        <dbReference type="Proteomes" id="UP000427906"/>
    </source>
</evidence>
<evidence type="ECO:0000256" key="4">
    <source>
        <dbReference type="ARBA" id="ARBA00023004"/>
    </source>
</evidence>
<dbReference type="GO" id="GO:0016491">
    <property type="term" value="F:oxidoreductase activity"/>
    <property type="evidence" value="ECO:0007669"/>
    <property type="project" value="UniProtKB-KW"/>
</dbReference>
<keyword evidence="5" id="KW-0411">Iron-sulfur</keyword>
<dbReference type="Pfam" id="PF02662">
    <property type="entry name" value="FlpD"/>
    <property type="match status" value="1"/>
</dbReference>
<proteinExistence type="predicted"/>
<dbReference type="InterPro" id="IPR017900">
    <property type="entry name" value="4Fe4S_Fe_S_CS"/>
</dbReference>
<evidence type="ECO:0000256" key="1">
    <source>
        <dbReference type="ARBA" id="ARBA00022485"/>
    </source>
</evidence>
<dbReference type="GO" id="GO:0046872">
    <property type="term" value="F:metal ion binding"/>
    <property type="evidence" value="ECO:0007669"/>
    <property type="project" value="UniProtKB-KW"/>
</dbReference>
<feature type="domain" description="4Fe-4S ferredoxin-type" evidence="6">
    <location>
        <begin position="344"/>
        <end position="373"/>
    </location>
</feature>
<protein>
    <recommendedName>
        <fullName evidence="6">4Fe-4S ferredoxin-type domain-containing protein</fullName>
    </recommendedName>
</protein>
<keyword evidence="3" id="KW-0560">Oxidoreductase</keyword>
<dbReference type="AlphaFoldDB" id="A0A5K7Z3Q0"/>
<evidence type="ECO:0000256" key="5">
    <source>
        <dbReference type="ARBA" id="ARBA00023014"/>
    </source>
</evidence>
<reference evidence="7 8" key="1">
    <citation type="submission" date="2019-11" db="EMBL/GenBank/DDBJ databases">
        <title>Comparative genomics of hydrocarbon-degrading Desulfosarcina strains.</title>
        <authorList>
            <person name="Watanabe M."/>
            <person name="Kojima H."/>
            <person name="Fukui M."/>
        </authorList>
    </citation>
    <scope>NUCLEOTIDE SEQUENCE [LARGE SCALE GENOMIC DNA]</scope>
    <source>
        <strain evidence="7 8">PL12</strain>
    </source>
</reference>
<keyword evidence="8" id="KW-1185">Reference proteome</keyword>
<dbReference type="Pfam" id="PF00037">
    <property type="entry name" value="Fer4"/>
    <property type="match status" value="1"/>
</dbReference>
<gene>
    <name evidence="7" type="ORF">DSCA_51870</name>
</gene>
<feature type="domain" description="4Fe-4S ferredoxin-type" evidence="6">
    <location>
        <begin position="374"/>
        <end position="403"/>
    </location>
</feature>
<evidence type="ECO:0000256" key="2">
    <source>
        <dbReference type="ARBA" id="ARBA00022723"/>
    </source>
</evidence>
<evidence type="ECO:0000256" key="3">
    <source>
        <dbReference type="ARBA" id="ARBA00023002"/>
    </source>
</evidence>
<dbReference type="InterPro" id="IPR036188">
    <property type="entry name" value="FAD/NAD-bd_sf"/>
</dbReference>
<dbReference type="InterPro" id="IPR017896">
    <property type="entry name" value="4Fe4S_Fe-S-bd"/>
</dbReference>
<keyword evidence="2" id="KW-0479">Metal-binding</keyword>
<dbReference type="PROSITE" id="PS51379">
    <property type="entry name" value="4FE4S_FER_2"/>
    <property type="match status" value="2"/>
</dbReference>
<dbReference type="Gene3D" id="3.50.50.60">
    <property type="entry name" value="FAD/NAD(P)-binding domain"/>
    <property type="match status" value="1"/>
</dbReference>
<dbReference type="RefSeq" id="WP_155319123.1">
    <property type="nucleotide sequence ID" value="NZ_AP021874.1"/>
</dbReference>
<dbReference type="PROSITE" id="PS00198">
    <property type="entry name" value="4FE4S_FER_1"/>
    <property type="match status" value="1"/>
</dbReference>
<keyword evidence="1" id="KW-0004">4Fe-4S</keyword>
<evidence type="ECO:0000313" key="7">
    <source>
        <dbReference type="EMBL" id="BBO71257.1"/>
    </source>
</evidence>
<dbReference type="InterPro" id="IPR050572">
    <property type="entry name" value="Fe-S_Ferredoxin"/>
</dbReference>
<dbReference type="Pfam" id="PF13450">
    <property type="entry name" value="NAD_binding_8"/>
    <property type="match status" value="1"/>
</dbReference>
<dbReference type="Gene3D" id="3.30.70.20">
    <property type="match status" value="1"/>
</dbReference>
<dbReference type="PANTHER" id="PTHR43687:SF1">
    <property type="entry name" value="FERREDOXIN III"/>
    <property type="match status" value="1"/>
</dbReference>
<sequence>MTQQTRMETINLATDVLVVGAGMTGVKAATEIAASGYKVVLIDEGSGLGMAPADTVVDLDGEEQAAQEALVASVNDSEMIEVMTGTRMDGAAGVPGDFRVWLSGSDDIVEKSVGAIVVASELVACPLNEAYGLNLSDTVVTQSQLEAALRANPSALAGKSVAFMMGLAQDGNPLVLERVLKSVLAVENIEDTSAYVFAGDLKVAEDGLERLYLECRDKGTMYVKLNEMPAVTQAEGTLSITYDDPVLQRKVQLTPDMIVVEEAIGANEVNTALAEMLKINVGSMGFLQTDNVHRYPVSTNREGIFVVGGSRRAKKRYGALMDAENAAIRIRSLLGDGTITVPADKAVLDTGKCTFCLTCYRCCPHGAIFWSADNKPVISPVACQGCGICASECPMDAIQIGGFNDAEMIDQVTRSATAKDGDHPTIVAFCCQNSGLEAARMAESFGMPLPKGLKTVAVPCAGKVDIDYVMHALAEGADGVVVMACHNGNCKSENGSLYANWRTANAQDMIEAIGLEKDRICFATTASNMGADFSKILMDMEATLTSK</sequence>
<dbReference type="KEGG" id="dalk:DSCA_51870"/>
<evidence type="ECO:0000259" key="6">
    <source>
        <dbReference type="PROSITE" id="PS51379"/>
    </source>
</evidence>
<keyword evidence="4" id="KW-0408">Iron</keyword>
<name>A0A5K7Z3Q0_9BACT</name>
<dbReference type="SUPFAM" id="SSF54862">
    <property type="entry name" value="4Fe-4S ferredoxins"/>
    <property type="match status" value="1"/>
</dbReference>
<accession>A0A5K7Z3Q0</accession>
<dbReference type="SUPFAM" id="SSF51905">
    <property type="entry name" value="FAD/NAD(P)-binding domain"/>
    <property type="match status" value="1"/>
</dbReference>
<organism evidence="7 8">
    <name type="scientific">Desulfosarcina alkanivorans</name>
    <dbReference type="NCBI Taxonomy" id="571177"/>
    <lineage>
        <taxon>Bacteria</taxon>
        <taxon>Pseudomonadati</taxon>
        <taxon>Thermodesulfobacteriota</taxon>
        <taxon>Desulfobacteria</taxon>
        <taxon>Desulfobacterales</taxon>
        <taxon>Desulfosarcinaceae</taxon>
        <taxon>Desulfosarcina</taxon>
    </lineage>
</organism>
<dbReference type="Proteomes" id="UP000427906">
    <property type="component" value="Chromosome"/>
</dbReference>
<dbReference type="OrthoDB" id="1721611at2"/>
<dbReference type="EMBL" id="AP021874">
    <property type="protein sequence ID" value="BBO71257.1"/>
    <property type="molecule type" value="Genomic_DNA"/>
</dbReference>
<dbReference type="InterPro" id="IPR003813">
    <property type="entry name" value="MvhD/FlpD"/>
</dbReference>